<reference evidence="1" key="1">
    <citation type="submission" date="2018-02" db="EMBL/GenBank/DDBJ databases">
        <title>Rhizophora mucronata_Transcriptome.</title>
        <authorList>
            <person name="Meera S.P."/>
            <person name="Sreeshan A."/>
            <person name="Augustine A."/>
        </authorList>
    </citation>
    <scope>NUCLEOTIDE SEQUENCE</scope>
    <source>
        <tissue evidence="1">Leaf</tissue>
    </source>
</reference>
<dbReference type="EMBL" id="GGEC01085957">
    <property type="protein sequence ID" value="MBX66441.1"/>
    <property type="molecule type" value="Transcribed_RNA"/>
</dbReference>
<dbReference type="AlphaFoldDB" id="A0A2P2QHG4"/>
<name>A0A2P2QHG4_RHIMU</name>
<sequence length="21" mass="2461">MMVMFQTMTHLPCSFLPCDID</sequence>
<accession>A0A2P2QHG4</accession>
<protein>
    <submittedName>
        <fullName evidence="1">Uncharacterized protein</fullName>
    </submittedName>
</protein>
<evidence type="ECO:0000313" key="1">
    <source>
        <dbReference type="EMBL" id="MBX66441.1"/>
    </source>
</evidence>
<proteinExistence type="predicted"/>
<organism evidence="1">
    <name type="scientific">Rhizophora mucronata</name>
    <name type="common">Asiatic mangrove</name>
    <dbReference type="NCBI Taxonomy" id="61149"/>
    <lineage>
        <taxon>Eukaryota</taxon>
        <taxon>Viridiplantae</taxon>
        <taxon>Streptophyta</taxon>
        <taxon>Embryophyta</taxon>
        <taxon>Tracheophyta</taxon>
        <taxon>Spermatophyta</taxon>
        <taxon>Magnoliopsida</taxon>
        <taxon>eudicotyledons</taxon>
        <taxon>Gunneridae</taxon>
        <taxon>Pentapetalae</taxon>
        <taxon>rosids</taxon>
        <taxon>fabids</taxon>
        <taxon>Malpighiales</taxon>
        <taxon>Rhizophoraceae</taxon>
        <taxon>Rhizophora</taxon>
    </lineage>
</organism>